<sequence length="455" mass="52917">MSNINKIQLKPSSILNVHLQKYPKDFTFIVNGKEFQTSQIITDLLSPKINQIHLNDPTFNTYVIDTQSQGDFSNILKLASLEEISIPENEIPFISEVIELLGSDSINFDFFETPTNLTLDNVFSLICKHEQFQQIFSKSYENELDFISSHFFELCESHKADLMKLSKISLIRITSNRKLQLKDEDQLLKFVNELYQRDRSFTNLYDFVHFLNVTSDEISEFISLFDMNDMTVPTWQSLCDRLKQKFDNDLSNSNNNNDNDSEGSDMRRYKKLKEKANPKDITFPVTSNNQFSGIFSYLKNKSSSQIENEVNFTASSIIGSDEQYQPRNVVLYEDKSKSFFSENNADSWICFEFKNHRVSPTNYTIRTANWGQNGHHPRSWVIEGSNDNSSWQVLDEERDCNELHGIDLVHTFPIKNQTGDAFKYIRMKQTGQNWYSVCASYYLIIDAFEIYGTLK</sequence>
<dbReference type="SUPFAM" id="SSF49785">
    <property type="entry name" value="Galactose-binding domain-like"/>
    <property type="match status" value="1"/>
</dbReference>
<proteinExistence type="predicted"/>
<evidence type="ECO:0000313" key="1">
    <source>
        <dbReference type="EMBL" id="KAK8840563.1"/>
    </source>
</evidence>
<evidence type="ECO:0000313" key="2">
    <source>
        <dbReference type="Proteomes" id="UP001470230"/>
    </source>
</evidence>
<protein>
    <recommendedName>
        <fullName evidence="3">F5/8 type C domain-containing protein</fullName>
    </recommendedName>
</protein>
<evidence type="ECO:0008006" key="3">
    <source>
        <dbReference type="Google" id="ProtNLM"/>
    </source>
</evidence>
<comment type="caution">
    <text evidence="1">The sequence shown here is derived from an EMBL/GenBank/DDBJ whole genome shotgun (WGS) entry which is preliminary data.</text>
</comment>
<dbReference type="InterPro" id="IPR008979">
    <property type="entry name" value="Galactose-bd-like_sf"/>
</dbReference>
<reference evidence="1 2" key="1">
    <citation type="submission" date="2024-04" db="EMBL/GenBank/DDBJ databases">
        <title>Tritrichomonas musculus Genome.</title>
        <authorList>
            <person name="Alves-Ferreira E."/>
            <person name="Grigg M."/>
            <person name="Lorenzi H."/>
            <person name="Galac M."/>
        </authorList>
    </citation>
    <scope>NUCLEOTIDE SEQUENCE [LARGE SCALE GENOMIC DNA]</scope>
    <source>
        <strain evidence="1 2">EAF2021</strain>
    </source>
</reference>
<keyword evidence="2" id="KW-1185">Reference proteome</keyword>
<dbReference type="Gene3D" id="2.60.120.260">
    <property type="entry name" value="Galactose-binding domain-like"/>
    <property type="match status" value="1"/>
</dbReference>
<dbReference type="Proteomes" id="UP001470230">
    <property type="component" value="Unassembled WGS sequence"/>
</dbReference>
<accession>A0ABR2H2Z3</accession>
<dbReference type="EMBL" id="JAPFFF010000045">
    <property type="protein sequence ID" value="KAK8840563.1"/>
    <property type="molecule type" value="Genomic_DNA"/>
</dbReference>
<gene>
    <name evidence="1" type="ORF">M9Y10_030772</name>
</gene>
<organism evidence="1 2">
    <name type="scientific">Tritrichomonas musculus</name>
    <dbReference type="NCBI Taxonomy" id="1915356"/>
    <lineage>
        <taxon>Eukaryota</taxon>
        <taxon>Metamonada</taxon>
        <taxon>Parabasalia</taxon>
        <taxon>Tritrichomonadida</taxon>
        <taxon>Tritrichomonadidae</taxon>
        <taxon>Tritrichomonas</taxon>
    </lineage>
</organism>
<name>A0ABR2H2Z3_9EUKA</name>